<dbReference type="Ensembl" id="ENSENLT00000025052.1">
    <property type="protein sequence ID" value="ENSENLP00000024261.1"/>
    <property type="gene ID" value="ENSENLG00000010991.1"/>
</dbReference>
<keyword evidence="2" id="KW-1185">Reference proteome</keyword>
<evidence type="ECO:0008006" key="3">
    <source>
        <dbReference type="Google" id="ProtNLM"/>
    </source>
</evidence>
<accession>A0A665UXX1</accession>
<reference evidence="1" key="3">
    <citation type="submission" date="2025-09" db="UniProtKB">
        <authorList>
            <consortium name="Ensembl"/>
        </authorList>
    </citation>
    <scope>IDENTIFICATION</scope>
</reference>
<reference evidence="1" key="2">
    <citation type="submission" date="2025-08" db="UniProtKB">
        <authorList>
            <consortium name="Ensembl"/>
        </authorList>
    </citation>
    <scope>IDENTIFICATION</scope>
</reference>
<dbReference type="AlphaFoldDB" id="A0A665UXX1"/>
<dbReference type="PANTHER" id="PTHR31635">
    <property type="entry name" value="REVERSE TRANSCRIPTASE DOMAIN-CONTAINING PROTEIN-RELATED"/>
    <property type="match status" value="1"/>
</dbReference>
<dbReference type="Proteomes" id="UP000472264">
    <property type="component" value="Chromosome 22"/>
</dbReference>
<sequence length="256" mass="30511">MQWIKAIYYQPIARVKTNGVMSHPFQLYRSTRLGRPVSPAVAIRTNKNITGINFSEYDFKAFIVRPSLSVTIPLQYTLALHFFLWKPQGMKYLRIKIRFQINKKFDLNGPSVLKTIKDDIKRWTVLPLSLWGRPEVIKMNLLPRLPFLISAILLKFPQQWFKEIDKLFSSFLWQDKKPRINHKKLAMPRNKEGLDKNQYAIGTWEWMEESVISEYNKTNSIKSLWYHPKYDIKINNVLIEFSWEIVKAIYKRLFIN</sequence>
<evidence type="ECO:0000313" key="1">
    <source>
        <dbReference type="Ensembl" id="ENSENLP00000024261.1"/>
    </source>
</evidence>
<reference evidence="1" key="1">
    <citation type="submission" date="2021-04" db="EMBL/GenBank/DDBJ databases">
        <authorList>
            <consortium name="Wellcome Sanger Institute Data Sharing"/>
        </authorList>
    </citation>
    <scope>NUCLEOTIDE SEQUENCE [LARGE SCALE GENOMIC DNA]</scope>
</reference>
<dbReference type="PANTHER" id="PTHR31635:SF196">
    <property type="entry name" value="REVERSE TRANSCRIPTASE DOMAIN-CONTAINING PROTEIN-RELATED"/>
    <property type="match status" value="1"/>
</dbReference>
<name>A0A665UXX1_ECHNA</name>
<dbReference type="InParanoid" id="A0A665UXX1"/>
<evidence type="ECO:0000313" key="2">
    <source>
        <dbReference type="Proteomes" id="UP000472264"/>
    </source>
</evidence>
<proteinExistence type="predicted"/>
<organism evidence="1 2">
    <name type="scientific">Echeneis naucrates</name>
    <name type="common">Live sharksucker</name>
    <dbReference type="NCBI Taxonomy" id="173247"/>
    <lineage>
        <taxon>Eukaryota</taxon>
        <taxon>Metazoa</taxon>
        <taxon>Chordata</taxon>
        <taxon>Craniata</taxon>
        <taxon>Vertebrata</taxon>
        <taxon>Euteleostomi</taxon>
        <taxon>Actinopterygii</taxon>
        <taxon>Neopterygii</taxon>
        <taxon>Teleostei</taxon>
        <taxon>Neoteleostei</taxon>
        <taxon>Acanthomorphata</taxon>
        <taxon>Carangaria</taxon>
        <taxon>Carangiformes</taxon>
        <taxon>Echeneidae</taxon>
        <taxon>Echeneis</taxon>
    </lineage>
</organism>
<protein>
    <recommendedName>
        <fullName evidence="3">Reverse transcriptase domain-containing protein</fullName>
    </recommendedName>
</protein>